<reference evidence="3 4" key="1">
    <citation type="submission" date="2016-04" db="EMBL/GenBank/DDBJ databases">
        <title>Comparative genomics of Morganella phages MP1 and MP2 define new clades among the T4 and T7-like Viruses.</title>
        <authorList>
            <person name="Pinto G."/>
            <person name="Oliveira A."/>
            <person name="Malgorzata L."/>
            <person name="Kropinski A."/>
            <person name="Azeredo J."/>
        </authorList>
    </citation>
    <scope>NUCLEOTIDE SEQUENCE [LARGE SCALE GENOMIC DNA]</scope>
</reference>
<dbReference type="EMBL" id="KX078569">
    <property type="protein sequence ID" value="ANM46509.1"/>
    <property type="molecule type" value="Genomic_DNA"/>
</dbReference>
<feature type="domain" description="TnsA endonuclease N-terminal" evidence="2">
    <location>
        <begin position="39"/>
        <end position="139"/>
    </location>
</feature>
<keyword evidence="1" id="KW-0540">Nuclease</keyword>
<feature type="active site" evidence="1">
    <location>
        <position position="84"/>
    </location>
</feature>
<dbReference type="GO" id="GO:0004527">
    <property type="term" value="F:exonuclease activity"/>
    <property type="evidence" value="ECO:0007669"/>
    <property type="project" value="UniProtKB-UniRule"/>
</dbReference>
<feature type="active site" evidence="1">
    <location>
        <position position="68"/>
    </location>
</feature>
<dbReference type="RefSeq" id="YP_009280000.1">
    <property type="nucleotide sequence ID" value="NC_031020.1"/>
</dbReference>
<organism evidence="3 4">
    <name type="scientific">Morganella phage vB_MmoM_MP1</name>
    <dbReference type="NCBI Taxonomy" id="1852628"/>
    <lineage>
        <taxon>Viruses</taxon>
        <taxon>Duplodnaviria</taxon>
        <taxon>Heunggongvirae</taxon>
        <taxon>Uroviricota</taxon>
        <taxon>Caudoviricetes</taxon>
        <taxon>Pantevenvirales</taxon>
        <taxon>Straboviridae</taxon>
        <taxon>Gualtarvirus</taxon>
        <taxon>Gualtarvirus mp1</taxon>
    </lineage>
</organism>
<name>A0A192Y9V3_9CAUD</name>
<sequence>MAYSGSFMPTNIEKYKGEVSKIKYRSTWEQFVMRWLDNNPDVVKWNSEGVIIPYFSNADGKKRRYYMDFWVLFKDGRQFFFEVKPFKETQPPVKPVQLTTAKKKRFIDEVYTYSVNRDKWMAAQKLAEKEGIIFKIITERSLKQLGWKG</sequence>
<gene>
    <name evidence="3" type="ORF">MP1_gp0142</name>
</gene>
<keyword evidence="1" id="KW-0269">Exonuclease</keyword>
<dbReference type="GO" id="GO:0004519">
    <property type="term" value="F:endonuclease activity"/>
    <property type="evidence" value="ECO:0007669"/>
    <property type="project" value="UniProtKB-UniRule"/>
</dbReference>
<dbReference type="GeneID" id="29059264"/>
<dbReference type="EC" id="3.1.-.-" evidence="1"/>
<dbReference type="HAMAP" id="MF_04160">
    <property type="entry name" value="NUCL_HEAD_T4"/>
    <property type="match status" value="1"/>
</dbReference>
<evidence type="ECO:0000259" key="2">
    <source>
        <dbReference type="Pfam" id="PF08722"/>
    </source>
</evidence>
<comment type="similarity">
    <text evidence="1">Belongs to the Caudovirales head completion nuclease family.</text>
</comment>
<dbReference type="Pfam" id="PF08722">
    <property type="entry name" value="Tn7_TnsA-like_N"/>
    <property type="match status" value="1"/>
</dbReference>
<evidence type="ECO:0000313" key="3">
    <source>
        <dbReference type="EMBL" id="ANM46509.1"/>
    </source>
</evidence>
<dbReference type="InterPro" id="IPR014833">
    <property type="entry name" value="TnsA_N"/>
</dbReference>
<feature type="active site" evidence="1">
    <location>
        <position position="29"/>
    </location>
</feature>
<comment type="function">
    <text evidence="1">During phage morphogenesis, plays an essential role in the head-tail joining step. The associated nuclease activity is essential for morphogenesis, possibly by cleaving packaged DNA to enable the joining of heads to tails. Displays both exo- and endonuclease activity.</text>
</comment>
<dbReference type="Gene3D" id="3.40.91.30">
    <property type="match status" value="1"/>
</dbReference>
<evidence type="ECO:0000256" key="1">
    <source>
        <dbReference type="HAMAP-Rule" id="MF_04160"/>
    </source>
</evidence>
<protein>
    <recommendedName>
        <fullName evidence="1">Head completion nuclease</fullName>
        <ecNumber evidence="1">3.1.-.-</ecNumber>
    </recommendedName>
</protein>
<dbReference type="OrthoDB" id="13184at10239"/>
<accession>A0A192Y9V3</accession>
<keyword evidence="4" id="KW-1185">Reference proteome</keyword>
<dbReference type="InterPro" id="IPR046390">
    <property type="entry name" value="NUCL_HEAD_T4"/>
</dbReference>
<proteinExistence type="inferred from homology"/>
<dbReference type="Proteomes" id="UP000203816">
    <property type="component" value="Segment"/>
</dbReference>
<evidence type="ECO:0000313" key="4">
    <source>
        <dbReference type="Proteomes" id="UP000203816"/>
    </source>
</evidence>
<dbReference type="KEGG" id="vg:29059264"/>
<keyword evidence="1" id="KW-0378">Hydrolase</keyword>
<keyword evidence="1" id="KW-0255">Endonuclease</keyword>